<dbReference type="EMBL" id="BK014422">
    <property type="protein sequence ID" value="DAD54841.1"/>
    <property type="molecule type" value="Genomic_RNA"/>
</dbReference>
<reference evidence="1" key="1">
    <citation type="journal article" date="2021" name="Sci. Rep.">
        <title>Armillaria root rot fungi host single-stranded RNA viruses.</title>
        <authorList>
            <person name="Linnakoski R."/>
            <person name="Sutela S."/>
            <person name="Coetzee M.P.A."/>
            <person name="Duong T.A."/>
            <person name="Pavlov I.N."/>
            <person name="Litovka Y.A."/>
            <person name="Hantula J."/>
            <person name="Wingfield B.D."/>
            <person name="Vainio E.J."/>
        </authorList>
    </citation>
    <scope>NUCLEOTIDE SEQUENCE</scope>
    <source>
        <strain evidence="1">2840</strain>
    </source>
</reference>
<sequence>MSTETLVRTLNLTNPLRIRKELRNSLLPISLLIDSLYLFPISWRKLIVSTARIQQRSDNVHIDALYREIERSATKHVATDYGPFPITLLKHILDHIYHSPPFLSFLAYFARAETFSPLLDDPRLVIEQGLAKELSASQQGNRPQALNYSFLDPGNSDPVHKTGPRVPKLSEVWNNGLQRLQTRELSGYTVLYPHFNSKKNMGYKTQEALAQVLDLTAEEHKYSLTQRDVLLYYMDSGHQIQGPMEARWSWKLGHLKIRTYYCTGGTEFFAGLYMHDLCIWLYNIIPSTNINLRFDVTRVTVVPVNYDEVLITYDYSAFTTSLAELKYALFYLGQRLLGIKVPALDVKNGIFELDIGEYILYYNEVVNCHSAFDLCRIAPDAFIDILYQTRSGMLGAQGNIGLSTLLHGFSVSGYDDEPSGKSVVGDDALLKAKVAKLQEVIAYAKSLVDIASEKFSMWFRPDYEEDYSSEGFQYLKRPVSLAYAGEVQMGYLPNFPNVAKAIGFVDEFRHGEILGLPYERCIAFVKQYSSFLRELENTGQPCPLPLKKIILRCMRRVYRHFKLPSVGMIPGQVFEHKDMKDISLTYFIPSVRLKVLIDGWLETLFSDFAGFHTYVPKHVPKQNPIVAGYSAGLGDTFECTPIRVQNLSERLGFLRKRVITEEIIIGEANSFNEVKGVINNEFLIVVEFTCIKDLPQWYNHCITYTQYPYLHCSPEGDLVSSRSMQNILHLDLDEE</sequence>
<organism evidence="1">
    <name type="scientific">Armillaria novae-zelandiae ambi-like virus 1</name>
    <dbReference type="NCBI Taxonomy" id="2803970"/>
    <lineage>
        <taxon>Viruses</taxon>
        <taxon>Riboviria</taxon>
        <taxon>Orthornavirae</taxon>
        <taxon>Ambiviricota</taxon>
        <taxon>Suforviricetes</taxon>
        <taxon>Crytulvirales</taxon>
        <taxon>Quambiviridae</taxon>
        <taxon>Orthoquambivirus</taxon>
        <taxon>Orthoquambivirus armillariae</taxon>
    </lineage>
</organism>
<accession>A0A8D9PD18</accession>
<protein>
    <submittedName>
        <fullName evidence="1">Uncharacterized protein</fullName>
    </submittedName>
</protein>
<evidence type="ECO:0000313" key="1">
    <source>
        <dbReference type="EMBL" id="DAD54841.1"/>
    </source>
</evidence>
<name>A0A8D9PD18_9VIRU</name>
<proteinExistence type="predicted"/>